<evidence type="ECO:0000256" key="6">
    <source>
        <dbReference type="SAM" id="Phobius"/>
    </source>
</evidence>
<evidence type="ECO:0000256" key="3">
    <source>
        <dbReference type="ARBA" id="ARBA00022833"/>
    </source>
</evidence>
<feature type="domain" description="B box-type" evidence="7">
    <location>
        <begin position="215"/>
        <end position="257"/>
    </location>
</feature>
<sequence length="359" mass="39707">MEDELHCIACKQLFNNPVLLPCYHALCLNCAVHAQRPLEPTAPQENSGNSTTSGSSTTESHASDCHPESDKLSILSETDSGVVCNSRPNSYLGTSNHIGGGIIAFPPVMAGSYSLSCPACRKTVYFDDNGAHNLPKYRTMRNIVDRYGELRHIVPKCQLCECEPAADATVLCEQCEVLYCDSCRDNCHPARGPLAKHNLLEPSAGKVALRNKIRNRDIICNEHEEECLSMYCMVCKTPVCAVCMHESRHSSHDVQAINTMCKAQKVTLLMTILRYKIKLLSFLFIPVSIVLLCLHKGYVKGYSIEGGRRFWIAFEQFPPCGSIIAWLSANTSSEPTWSYILHQSRDRSAENISAAVCGT</sequence>
<evidence type="ECO:0000256" key="1">
    <source>
        <dbReference type="ARBA" id="ARBA00022723"/>
    </source>
</evidence>
<keyword evidence="2 4" id="KW-0863">Zinc-finger</keyword>
<evidence type="ECO:0000256" key="4">
    <source>
        <dbReference type="PROSITE-ProRule" id="PRU00024"/>
    </source>
</evidence>
<dbReference type="EMBL" id="VYZN01000001">
    <property type="protein sequence ID" value="KAE9545123.1"/>
    <property type="molecule type" value="Genomic_DNA"/>
</dbReference>
<gene>
    <name evidence="8" type="ORF">AGLY_000666</name>
</gene>
<dbReference type="InterPro" id="IPR000315">
    <property type="entry name" value="Znf_B-box"/>
</dbReference>
<keyword evidence="1" id="KW-0479">Metal-binding</keyword>
<dbReference type="InterPro" id="IPR013083">
    <property type="entry name" value="Znf_RING/FYVE/PHD"/>
</dbReference>
<dbReference type="InterPro" id="IPR001841">
    <property type="entry name" value="Znf_RING"/>
</dbReference>
<feature type="domain" description="B box-type" evidence="7">
    <location>
        <begin position="155"/>
        <end position="202"/>
    </location>
</feature>
<dbReference type="SUPFAM" id="SSF57845">
    <property type="entry name" value="B-box zinc-binding domain"/>
    <property type="match status" value="1"/>
</dbReference>
<protein>
    <recommendedName>
        <fullName evidence="7">B box-type domain-containing protein</fullName>
    </recommendedName>
</protein>
<dbReference type="AlphaFoldDB" id="A0A6G0U849"/>
<dbReference type="PANTHER" id="PTHR24099">
    <property type="entry name" value="E3 UBIQUITIN-PROTEIN LIGASE TRIM36-RELATED"/>
    <property type="match status" value="1"/>
</dbReference>
<evidence type="ECO:0000313" key="9">
    <source>
        <dbReference type="Proteomes" id="UP000475862"/>
    </source>
</evidence>
<dbReference type="Gene3D" id="3.30.40.10">
    <property type="entry name" value="Zinc/RING finger domain, C3HC4 (zinc finger)"/>
    <property type="match status" value="1"/>
</dbReference>
<dbReference type="OrthoDB" id="295536at2759"/>
<dbReference type="CDD" id="cd19764">
    <property type="entry name" value="Bbox2_TRIM9-like"/>
    <property type="match status" value="1"/>
</dbReference>
<name>A0A6G0U849_APHGL</name>
<reference evidence="8 9" key="1">
    <citation type="submission" date="2019-08" db="EMBL/GenBank/DDBJ databases">
        <title>The genome of the soybean aphid Biotype 1, its phylome, world population structure and adaptation to the North American continent.</title>
        <authorList>
            <person name="Giordano R."/>
            <person name="Donthu R.K."/>
            <person name="Hernandez A.G."/>
            <person name="Wright C.L."/>
            <person name="Zimin A.V."/>
        </authorList>
    </citation>
    <scope>NUCLEOTIDE SEQUENCE [LARGE SCALE GENOMIC DNA]</scope>
    <source>
        <tissue evidence="8">Whole aphids</tissue>
    </source>
</reference>
<comment type="caution">
    <text evidence="8">The sequence shown here is derived from an EMBL/GenBank/DDBJ whole genome shotgun (WGS) entry which is preliminary data.</text>
</comment>
<keyword evidence="6" id="KW-0472">Membrane</keyword>
<dbReference type="SUPFAM" id="SSF57850">
    <property type="entry name" value="RING/U-box"/>
    <property type="match status" value="1"/>
</dbReference>
<keyword evidence="6" id="KW-0812">Transmembrane</keyword>
<evidence type="ECO:0000259" key="7">
    <source>
        <dbReference type="PROSITE" id="PS50119"/>
    </source>
</evidence>
<feature type="region of interest" description="Disordered" evidence="5">
    <location>
        <begin position="40"/>
        <end position="68"/>
    </location>
</feature>
<dbReference type="SMART" id="SM00184">
    <property type="entry name" value="RING"/>
    <property type="match status" value="1"/>
</dbReference>
<dbReference type="InterPro" id="IPR050617">
    <property type="entry name" value="E3_ligase_FN3/SPRY"/>
</dbReference>
<keyword evidence="9" id="KW-1185">Reference proteome</keyword>
<organism evidence="8 9">
    <name type="scientific">Aphis glycines</name>
    <name type="common">Soybean aphid</name>
    <dbReference type="NCBI Taxonomy" id="307491"/>
    <lineage>
        <taxon>Eukaryota</taxon>
        <taxon>Metazoa</taxon>
        <taxon>Ecdysozoa</taxon>
        <taxon>Arthropoda</taxon>
        <taxon>Hexapoda</taxon>
        <taxon>Insecta</taxon>
        <taxon>Pterygota</taxon>
        <taxon>Neoptera</taxon>
        <taxon>Paraneoptera</taxon>
        <taxon>Hemiptera</taxon>
        <taxon>Sternorrhyncha</taxon>
        <taxon>Aphidomorpha</taxon>
        <taxon>Aphidoidea</taxon>
        <taxon>Aphididae</taxon>
        <taxon>Aphidini</taxon>
        <taxon>Aphis</taxon>
        <taxon>Aphis</taxon>
    </lineage>
</organism>
<dbReference type="Proteomes" id="UP000475862">
    <property type="component" value="Unassembled WGS sequence"/>
</dbReference>
<accession>A0A6G0U849</accession>
<dbReference type="Gene3D" id="4.10.830.40">
    <property type="match status" value="1"/>
</dbReference>
<evidence type="ECO:0000313" key="8">
    <source>
        <dbReference type="EMBL" id="KAE9545123.1"/>
    </source>
</evidence>
<feature type="compositionally biased region" description="Low complexity" evidence="5">
    <location>
        <begin position="45"/>
        <end position="60"/>
    </location>
</feature>
<dbReference type="Gene3D" id="3.30.160.60">
    <property type="entry name" value="Classic Zinc Finger"/>
    <property type="match status" value="1"/>
</dbReference>
<proteinExistence type="predicted"/>
<feature type="transmembrane region" description="Helical" evidence="6">
    <location>
        <begin position="279"/>
        <end position="299"/>
    </location>
</feature>
<dbReference type="Pfam" id="PF00643">
    <property type="entry name" value="zf-B_box"/>
    <property type="match status" value="1"/>
</dbReference>
<evidence type="ECO:0000256" key="2">
    <source>
        <dbReference type="ARBA" id="ARBA00022771"/>
    </source>
</evidence>
<dbReference type="CDD" id="cd19803">
    <property type="entry name" value="Bbox1_TRIM9-like_C-I"/>
    <property type="match status" value="1"/>
</dbReference>
<dbReference type="GO" id="GO:0008270">
    <property type="term" value="F:zinc ion binding"/>
    <property type="evidence" value="ECO:0007669"/>
    <property type="project" value="UniProtKB-KW"/>
</dbReference>
<dbReference type="PROSITE" id="PS50119">
    <property type="entry name" value="ZF_BBOX"/>
    <property type="match status" value="2"/>
</dbReference>
<evidence type="ECO:0000256" key="5">
    <source>
        <dbReference type="SAM" id="MobiDB-lite"/>
    </source>
</evidence>
<dbReference type="GO" id="GO:0007411">
    <property type="term" value="P:axon guidance"/>
    <property type="evidence" value="ECO:0007669"/>
    <property type="project" value="TreeGrafter"/>
</dbReference>
<dbReference type="GO" id="GO:0043005">
    <property type="term" value="C:neuron projection"/>
    <property type="evidence" value="ECO:0007669"/>
    <property type="project" value="TreeGrafter"/>
</dbReference>
<keyword evidence="3" id="KW-0862">Zinc</keyword>
<keyword evidence="6" id="KW-1133">Transmembrane helix</keyword>
<dbReference type="SMART" id="SM00336">
    <property type="entry name" value="BBOX"/>
    <property type="match status" value="2"/>
</dbReference>
<dbReference type="PANTHER" id="PTHR24099:SF15">
    <property type="entry name" value="E3 UBIQUITIN-PROTEIN LIGASE TRIM9"/>
    <property type="match status" value="1"/>
</dbReference>